<evidence type="ECO:0000256" key="2">
    <source>
        <dbReference type="ARBA" id="ARBA00023015"/>
    </source>
</evidence>
<dbReference type="NCBIfam" id="TIGR02937">
    <property type="entry name" value="sigma70-ECF"/>
    <property type="match status" value="1"/>
</dbReference>
<evidence type="ECO:0000259" key="6">
    <source>
        <dbReference type="Pfam" id="PF08281"/>
    </source>
</evidence>
<feature type="domain" description="RNA polymerase sigma-70 region 2" evidence="5">
    <location>
        <begin position="31"/>
        <end position="97"/>
    </location>
</feature>
<dbReference type="InterPro" id="IPR013325">
    <property type="entry name" value="RNA_pol_sigma_r2"/>
</dbReference>
<dbReference type="PRINTS" id="PR00038">
    <property type="entry name" value="HTHLUXR"/>
</dbReference>
<dbReference type="InterPro" id="IPR039425">
    <property type="entry name" value="RNA_pol_sigma-70-like"/>
</dbReference>
<dbReference type="CDD" id="cd06171">
    <property type="entry name" value="Sigma70_r4"/>
    <property type="match status" value="1"/>
</dbReference>
<dbReference type="Pfam" id="PF04542">
    <property type="entry name" value="Sigma70_r2"/>
    <property type="match status" value="1"/>
</dbReference>
<dbReference type="InterPro" id="IPR014327">
    <property type="entry name" value="RNA_pol_sigma70_bacteroid"/>
</dbReference>
<dbReference type="SUPFAM" id="SSF88659">
    <property type="entry name" value="Sigma3 and sigma4 domains of RNA polymerase sigma factors"/>
    <property type="match status" value="1"/>
</dbReference>
<name>A0ABU7XLK7_9FLAO</name>
<evidence type="ECO:0000256" key="4">
    <source>
        <dbReference type="ARBA" id="ARBA00023163"/>
    </source>
</evidence>
<evidence type="ECO:0000313" key="7">
    <source>
        <dbReference type="EMBL" id="MEF3831589.1"/>
    </source>
</evidence>
<dbReference type="PANTHER" id="PTHR43133:SF46">
    <property type="entry name" value="RNA POLYMERASE SIGMA-70 FACTOR ECF SUBFAMILY"/>
    <property type="match status" value="1"/>
</dbReference>
<proteinExistence type="inferred from homology"/>
<dbReference type="PANTHER" id="PTHR43133">
    <property type="entry name" value="RNA POLYMERASE ECF-TYPE SIGMA FACTO"/>
    <property type="match status" value="1"/>
</dbReference>
<dbReference type="InterPro" id="IPR014284">
    <property type="entry name" value="RNA_pol_sigma-70_dom"/>
</dbReference>
<evidence type="ECO:0000256" key="3">
    <source>
        <dbReference type="ARBA" id="ARBA00023082"/>
    </source>
</evidence>
<dbReference type="Gene3D" id="1.10.10.10">
    <property type="entry name" value="Winged helix-like DNA-binding domain superfamily/Winged helix DNA-binding domain"/>
    <property type="match status" value="1"/>
</dbReference>
<reference evidence="7 8" key="1">
    <citation type="submission" date="2022-09" db="EMBL/GenBank/DDBJ databases">
        <title>Genome sequencing of Flavivirga sp. MEBiC05379.</title>
        <authorList>
            <person name="Oh H.-M."/>
            <person name="Kwon K.K."/>
            <person name="Park M.J."/>
            <person name="Yang S.-H."/>
        </authorList>
    </citation>
    <scope>NUCLEOTIDE SEQUENCE [LARGE SCALE GENOMIC DNA]</scope>
    <source>
        <strain evidence="7 8">MEBiC05379</strain>
    </source>
</reference>
<dbReference type="Gene3D" id="1.10.1740.10">
    <property type="match status" value="1"/>
</dbReference>
<dbReference type="InterPro" id="IPR013249">
    <property type="entry name" value="RNA_pol_sigma70_r4_t2"/>
</dbReference>
<evidence type="ECO:0000259" key="5">
    <source>
        <dbReference type="Pfam" id="PF04542"/>
    </source>
</evidence>
<feature type="domain" description="RNA polymerase sigma factor 70 region 4 type 2" evidence="6">
    <location>
        <begin position="134"/>
        <end position="185"/>
    </location>
</feature>
<dbReference type="EMBL" id="JAODOP010000001">
    <property type="protein sequence ID" value="MEF3831589.1"/>
    <property type="molecule type" value="Genomic_DNA"/>
</dbReference>
<keyword evidence="3" id="KW-0731">Sigma factor</keyword>
<dbReference type="InterPro" id="IPR036388">
    <property type="entry name" value="WH-like_DNA-bd_sf"/>
</dbReference>
<comment type="similarity">
    <text evidence="1">Belongs to the sigma-70 factor family. ECF subfamily.</text>
</comment>
<organism evidence="7 8">
    <name type="scientific">Flavivirga spongiicola</name>
    <dbReference type="NCBI Taxonomy" id="421621"/>
    <lineage>
        <taxon>Bacteria</taxon>
        <taxon>Pseudomonadati</taxon>
        <taxon>Bacteroidota</taxon>
        <taxon>Flavobacteriia</taxon>
        <taxon>Flavobacteriales</taxon>
        <taxon>Flavobacteriaceae</taxon>
        <taxon>Flavivirga</taxon>
    </lineage>
</organism>
<dbReference type="NCBIfam" id="TIGR02985">
    <property type="entry name" value="Sig70_bacteroi1"/>
    <property type="match status" value="1"/>
</dbReference>
<keyword evidence="4" id="KW-0804">Transcription</keyword>
<accession>A0ABU7XLK7</accession>
<dbReference type="RefSeq" id="WP_303308599.1">
    <property type="nucleotide sequence ID" value="NZ_JAODOP010000001.1"/>
</dbReference>
<dbReference type="InterPro" id="IPR000792">
    <property type="entry name" value="Tscrpt_reg_LuxR_C"/>
</dbReference>
<comment type="caution">
    <text evidence="7">The sequence shown here is derived from an EMBL/GenBank/DDBJ whole genome shotgun (WGS) entry which is preliminary data.</text>
</comment>
<dbReference type="Proteomes" id="UP001337305">
    <property type="component" value="Unassembled WGS sequence"/>
</dbReference>
<protein>
    <submittedName>
        <fullName evidence="7">RNA polymerase sigma-70 factor</fullName>
    </submittedName>
</protein>
<dbReference type="SUPFAM" id="SSF88946">
    <property type="entry name" value="Sigma2 domain of RNA polymerase sigma factors"/>
    <property type="match status" value="1"/>
</dbReference>
<evidence type="ECO:0000256" key="1">
    <source>
        <dbReference type="ARBA" id="ARBA00010641"/>
    </source>
</evidence>
<sequence>MHQLINHFIKTKQNKTIPINQTKTKDLFDLLYDLHYSLLFQIVKQYMPTNEDAEEVLQDVFMKIWNNMDQIDMNKNVTGYLFRVTRNTCLDFLRSKRHALALETNSLQQKNLLNFHALTNNTASTIIENELIAIIDESVQLLPEKCRLVFMKSRFEGLKHKQISSELNISTKTVENHISKAIKHLRISLRDYLPFL</sequence>
<keyword evidence="2" id="KW-0805">Transcription regulation</keyword>
<evidence type="ECO:0000313" key="8">
    <source>
        <dbReference type="Proteomes" id="UP001337305"/>
    </source>
</evidence>
<dbReference type="InterPro" id="IPR013324">
    <property type="entry name" value="RNA_pol_sigma_r3/r4-like"/>
</dbReference>
<dbReference type="InterPro" id="IPR007627">
    <property type="entry name" value="RNA_pol_sigma70_r2"/>
</dbReference>
<gene>
    <name evidence="7" type="ORF">N1F79_00465</name>
</gene>
<keyword evidence="8" id="KW-1185">Reference proteome</keyword>
<dbReference type="Pfam" id="PF08281">
    <property type="entry name" value="Sigma70_r4_2"/>
    <property type="match status" value="1"/>
</dbReference>